<keyword evidence="1" id="KW-0732">Signal</keyword>
<dbReference type="PANTHER" id="PTHR43130:SF15">
    <property type="entry name" value="THIJ_PFPI FAMILY PROTEIN (AFU_ORTHOLOGUE AFUA_5G14240)"/>
    <property type="match status" value="1"/>
</dbReference>
<feature type="signal peptide" evidence="1">
    <location>
        <begin position="1"/>
        <end position="23"/>
    </location>
</feature>
<dbReference type="SUPFAM" id="SSF52317">
    <property type="entry name" value="Class I glutamine amidotransferase-like"/>
    <property type="match status" value="1"/>
</dbReference>
<dbReference type="Gene3D" id="3.40.50.880">
    <property type="match status" value="1"/>
</dbReference>
<evidence type="ECO:0000256" key="1">
    <source>
        <dbReference type="SAM" id="SignalP"/>
    </source>
</evidence>
<dbReference type="CDD" id="cd03139">
    <property type="entry name" value="GATase1_PfpI_2"/>
    <property type="match status" value="1"/>
</dbReference>
<organism evidence="3 4">
    <name type="scientific">Crepidotus variabilis</name>
    <dbReference type="NCBI Taxonomy" id="179855"/>
    <lineage>
        <taxon>Eukaryota</taxon>
        <taxon>Fungi</taxon>
        <taxon>Dikarya</taxon>
        <taxon>Basidiomycota</taxon>
        <taxon>Agaricomycotina</taxon>
        <taxon>Agaricomycetes</taxon>
        <taxon>Agaricomycetidae</taxon>
        <taxon>Agaricales</taxon>
        <taxon>Agaricineae</taxon>
        <taxon>Crepidotaceae</taxon>
        <taxon>Crepidotus</taxon>
    </lineage>
</organism>
<proteinExistence type="predicted"/>
<reference evidence="3" key="1">
    <citation type="submission" date="2020-11" db="EMBL/GenBank/DDBJ databases">
        <authorList>
            <consortium name="DOE Joint Genome Institute"/>
            <person name="Ahrendt S."/>
            <person name="Riley R."/>
            <person name="Andreopoulos W."/>
            <person name="Labutti K."/>
            <person name="Pangilinan J."/>
            <person name="Ruiz-Duenas F.J."/>
            <person name="Barrasa J.M."/>
            <person name="Sanchez-Garcia M."/>
            <person name="Camarero S."/>
            <person name="Miyauchi S."/>
            <person name="Serrano A."/>
            <person name="Linde D."/>
            <person name="Babiker R."/>
            <person name="Drula E."/>
            <person name="Ayuso-Fernandez I."/>
            <person name="Pacheco R."/>
            <person name="Padilla G."/>
            <person name="Ferreira P."/>
            <person name="Barriuso J."/>
            <person name="Kellner H."/>
            <person name="Castanera R."/>
            <person name="Alfaro M."/>
            <person name="Ramirez L."/>
            <person name="Pisabarro A.G."/>
            <person name="Kuo A."/>
            <person name="Tritt A."/>
            <person name="Lipzen A."/>
            <person name="He G."/>
            <person name="Yan M."/>
            <person name="Ng V."/>
            <person name="Cullen D."/>
            <person name="Martin F."/>
            <person name="Rosso M.-N."/>
            <person name="Henrissat B."/>
            <person name="Hibbett D."/>
            <person name="Martinez A.T."/>
            <person name="Grigoriev I.V."/>
        </authorList>
    </citation>
    <scope>NUCLEOTIDE SEQUENCE</scope>
    <source>
        <strain evidence="3">CBS 506.95</strain>
    </source>
</reference>
<dbReference type="InterPro" id="IPR052158">
    <property type="entry name" value="INH-QAR"/>
</dbReference>
<dbReference type="Proteomes" id="UP000807306">
    <property type="component" value="Unassembled WGS sequence"/>
</dbReference>
<sequence>MKLLKFLTYFSFLLNAHANAAETQTTTLPKTVTSDDHSNGLPVNYGLVIFPGFTALDVFGPLDVFNSLSLNYTMNLFIIAETLDPVSTKHPMPMPLNSNFTEAVVPTHTFANPPENLDVLLVPGGVGSMLEDPALDIPIHFIKETYPSLQYLITVCTGVALVAKAGILDGLKATGNKSVWAWVIAQGPNVDWVPHARWVHTKNIWTTSGVSAGLDGTYDFVRTVYGESVGINLANSLEYSPVMDWKDDKFADLYNLTDSDTGSD</sequence>
<feature type="domain" description="DJ-1/PfpI" evidence="2">
    <location>
        <begin position="47"/>
        <end position="213"/>
    </location>
</feature>
<evidence type="ECO:0000259" key="2">
    <source>
        <dbReference type="Pfam" id="PF01965"/>
    </source>
</evidence>
<dbReference type="PANTHER" id="PTHR43130">
    <property type="entry name" value="ARAC-FAMILY TRANSCRIPTIONAL REGULATOR"/>
    <property type="match status" value="1"/>
</dbReference>
<protein>
    <submittedName>
        <fullName evidence="3">DJ-1/PfpI family protein</fullName>
    </submittedName>
</protein>
<accession>A0A9P6EGS5</accession>
<evidence type="ECO:0000313" key="4">
    <source>
        <dbReference type="Proteomes" id="UP000807306"/>
    </source>
</evidence>
<dbReference type="EMBL" id="MU157851">
    <property type="protein sequence ID" value="KAF9528597.1"/>
    <property type="molecule type" value="Genomic_DNA"/>
</dbReference>
<dbReference type="InterPro" id="IPR002818">
    <property type="entry name" value="DJ-1/PfpI"/>
</dbReference>
<comment type="caution">
    <text evidence="3">The sequence shown here is derived from an EMBL/GenBank/DDBJ whole genome shotgun (WGS) entry which is preliminary data.</text>
</comment>
<gene>
    <name evidence="3" type="ORF">CPB83DRAFT_853921</name>
</gene>
<keyword evidence="4" id="KW-1185">Reference proteome</keyword>
<dbReference type="AlphaFoldDB" id="A0A9P6EGS5"/>
<evidence type="ECO:0000313" key="3">
    <source>
        <dbReference type="EMBL" id="KAF9528597.1"/>
    </source>
</evidence>
<dbReference type="OrthoDB" id="543156at2759"/>
<name>A0A9P6EGS5_9AGAR</name>
<dbReference type="Pfam" id="PF01965">
    <property type="entry name" value="DJ-1_PfpI"/>
    <property type="match status" value="1"/>
</dbReference>
<dbReference type="InterPro" id="IPR029062">
    <property type="entry name" value="Class_I_gatase-like"/>
</dbReference>
<feature type="chain" id="PRO_5040436614" evidence="1">
    <location>
        <begin position="24"/>
        <end position="264"/>
    </location>
</feature>